<evidence type="ECO:0000256" key="5">
    <source>
        <dbReference type="SAM" id="SignalP"/>
    </source>
</evidence>
<dbReference type="Pfam" id="PF01497">
    <property type="entry name" value="Peripla_BP_2"/>
    <property type="match status" value="1"/>
</dbReference>
<dbReference type="SUPFAM" id="SSF53807">
    <property type="entry name" value="Helical backbone' metal receptor"/>
    <property type="match status" value="1"/>
</dbReference>
<dbReference type="PANTHER" id="PTHR30532:SF1">
    <property type="entry name" value="IRON(3+)-HYDROXAMATE-BINDING PROTEIN FHUD"/>
    <property type="match status" value="1"/>
</dbReference>
<dbReference type="EMBL" id="BJUU01000014">
    <property type="protein sequence ID" value="GEK80837.1"/>
    <property type="molecule type" value="Genomic_DNA"/>
</dbReference>
<dbReference type="GO" id="GO:1901678">
    <property type="term" value="P:iron coordination entity transport"/>
    <property type="evidence" value="ECO:0007669"/>
    <property type="project" value="UniProtKB-ARBA"/>
</dbReference>
<accession>A0AA87UXY7</accession>
<evidence type="ECO:0000256" key="2">
    <source>
        <dbReference type="ARBA" id="ARBA00008814"/>
    </source>
</evidence>
<comment type="subcellular location">
    <subcellularLocation>
        <location evidence="1">Cell envelope</location>
    </subcellularLocation>
</comment>
<comment type="similarity">
    <text evidence="2">Belongs to the bacterial solute-binding protein 8 family.</text>
</comment>
<proteinExistence type="inferred from homology"/>
<gene>
    <name evidence="7" type="ORF">ABA31_21880</name>
</gene>
<dbReference type="RefSeq" id="WP_146795461.1">
    <property type="nucleotide sequence ID" value="NZ_BJUU01000014.1"/>
</dbReference>
<dbReference type="Proteomes" id="UP000321749">
    <property type="component" value="Unassembled WGS sequence"/>
</dbReference>
<comment type="caution">
    <text evidence="7">The sequence shown here is derived from an EMBL/GenBank/DDBJ whole genome shotgun (WGS) entry which is preliminary data.</text>
</comment>
<name>A0AA87UXY7_9MICO</name>
<dbReference type="GO" id="GO:0030288">
    <property type="term" value="C:outer membrane-bounded periplasmic space"/>
    <property type="evidence" value="ECO:0007669"/>
    <property type="project" value="TreeGrafter"/>
</dbReference>
<dbReference type="CDD" id="cd01146">
    <property type="entry name" value="FhuD"/>
    <property type="match status" value="1"/>
</dbReference>
<dbReference type="PROSITE" id="PS51257">
    <property type="entry name" value="PROKAR_LIPOPROTEIN"/>
    <property type="match status" value="1"/>
</dbReference>
<reference evidence="7 8" key="1">
    <citation type="submission" date="2019-07" db="EMBL/GenBank/DDBJ databases">
        <title>Whole genome shotgun sequence of Agrococcus baldri NBRC 103055.</title>
        <authorList>
            <person name="Hosoyama A."/>
            <person name="Uohara A."/>
            <person name="Ohji S."/>
            <person name="Ichikawa N."/>
        </authorList>
    </citation>
    <scope>NUCLEOTIDE SEQUENCE [LARGE SCALE GENOMIC DNA]</scope>
    <source>
        <strain evidence="7 8">NBRC 103055</strain>
    </source>
</reference>
<feature type="domain" description="Fe/B12 periplasmic-binding" evidence="6">
    <location>
        <begin position="63"/>
        <end position="333"/>
    </location>
</feature>
<dbReference type="PROSITE" id="PS50983">
    <property type="entry name" value="FE_B12_PBP"/>
    <property type="match status" value="1"/>
</dbReference>
<dbReference type="InterPro" id="IPR051313">
    <property type="entry name" value="Bact_iron-sidero_bind"/>
</dbReference>
<dbReference type="InterPro" id="IPR002491">
    <property type="entry name" value="ABC_transptr_periplasmic_BD"/>
</dbReference>
<evidence type="ECO:0000256" key="4">
    <source>
        <dbReference type="ARBA" id="ARBA00022729"/>
    </source>
</evidence>
<evidence type="ECO:0000256" key="1">
    <source>
        <dbReference type="ARBA" id="ARBA00004196"/>
    </source>
</evidence>
<feature type="chain" id="PRO_5041713937" evidence="5">
    <location>
        <begin position="25"/>
        <end position="333"/>
    </location>
</feature>
<protein>
    <submittedName>
        <fullName evidence="7">ABC transporter substrate-binding protein</fullName>
    </submittedName>
</protein>
<evidence type="ECO:0000256" key="3">
    <source>
        <dbReference type="ARBA" id="ARBA00022448"/>
    </source>
</evidence>
<dbReference type="PANTHER" id="PTHR30532">
    <property type="entry name" value="IRON III DICITRATE-BINDING PERIPLASMIC PROTEIN"/>
    <property type="match status" value="1"/>
</dbReference>
<feature type="signal peptide" evidence="5">
    <location>
        <begin position="1"/>
        <end position="24"/>
    </location>
</feature>
<sequence length="333" mass="33863">MPQRPAPFRPLLAGTAVLTALALAACGTTEAPAESPAPGAASESVTVTDARGQEVEIPAGVEDVVALEWAVVEHLQTVGVEPVGVADVAGYTDWAGTGAPLQGEPTDVGTRVEPSIDAIAGLAPDLIVAVAGRDAGAYADLEAIAPVVVLQGADAAAPLETMYDDLRLVGQAVGAEDAAEQAITAFEAHVDELTATVEEAGLAGTSLAQMDGYDNGGQIAIRPYAEGALLPAAFEAIGFENGWPGEGDAQYGLGATDVEGLSTLGDDTHILYMAVGDDDVFVNQLADNAIWTGLPTVQAGNVHRLPDGIWLFGGVDSLTAYLDALVETLAPTP</sequence>
<keyword evidence="3" id="KW-0813">Transport</keyword>
<dbReference type="AlphaFoldDB" id="A0AA87UXY7"/>
<evidence type="ECO:0000313" key="7">
    <source>
        <dbReference type="EMBL" id="GEK80837.1"/>
    </source>
</evidence>
<evidence type="ECO:0000259" key="6">
    <source>
        <dbReference type="PROSITE" id="PS50983"/>
    </source>
</evidence>
<dbReference type="Gene3D" id="3.40.50.1980">
    <property type="entry name" value="Nitrogenase molybdenum iron protein domain"/>
    <property type="match status" value="2"/>
</dbReference>
<keyword evidence="8" id="KW-1185">Reference proteome</keyword>
<keyword evidence="4 5" id="KW-0732">Signal</keyword>
<organism evidence="7 8">
    <name type="scientific">Agrococcus baldri</name>
    <dbReference type="NCBI Taxonomy" id="153730"/>
    <lineage>
        <taxon>Bacteria</taxon>
        <taxon>Bacillati</taxon>
        <taxon>Actinomycetota</taxon>
        <taxon>Actinomycetes</taxon>
        <taxon>Micrococcales</taxon>
        <taxon>Microbacteriaceae</taxon>
        <taxon>Agrococcus</taxon>
    </lineage>
</organism>
<evidence type="ECO:0000313" key="8">
    <source>
        <dbReference type="Proteomes" id="UP000321749"/>
    </source>
</evidence>